<accession>A0ABR9VW48</accession>
<comment type="caution">
    <text evidence="4">The sequence shown here is derived from an EMBL/GenBank/DDBJ whole genome shotgun (WGS) entry which is preliminary data.</text>
</comment>
<protein>
    <submittedName>
        <fullName evidence="4">Uncharacterized protein</fullName>
    </submittedName>
</protein>
<keyword evidence="1" id="KW-0175">Coiled coil</keyword>
<evidence type="ECO:0000313" key="4">
    <source>
        <dbReference type="EMBL" id="MBE9255580.1"/>
    </source>
</evidence>
<proteinExistence type="predicted"/>
<feature type="transmembrane region" description="Helical" evidence="3">
    <location>
        <begin position="152"/>
        <end position="169"/>
    </location>
</feature>
<evidence type="ECO:0000256" key="2">
    <source>
        <dbReference type="SAM" id="MobiDB-lite"/>
    </source>
</evidence>
<keyword evidence="3" id="KW-0812">Transmembrane</keyword>
<evidence type="ECO:0000256" key="3">
    <source>
        <dbReference type="SAM" id="Phobius"/>
    </source>
</evidence>
<reference evidence="4 5" key="1">
    <citation type="submission" date="2020-10" db="EMBL/GenBank/DDBJ databases">
        <authorList>
            <person name="Castelo-Branco R."/>
            <person name="Eusebio N."/>
            <person name="Adriana R."/>
            <person name="Vieira A."/>
            <person name="Brugerolle De Fraissinette N."/>
            <person name="Rezende De Castro R."/>
            <person name="Schneider M.P."/>
            <person name="Vasconcelos V."/>
            <person name="Leao P.N."/>
        </authorList>
    </citation>
    <scope>NUCLEOTIDE SEQUENCE [LARGE SCALE GENOMIC DNA]</scope>
    <source>
        <strain evidence="4 5">LEGE 00031</strain>
    </source>
</reference>
<dbReference type="RefSeq" id="WP_194021002.1">
    <property type="nucleotide sequence ID" value="NZ_JADEVV010000071.1"/>
</dbReference>
<dbReference type="EMBL" id="JADEVV010000071">
    <property type="protein sequence ID" value="MBE9255580.1"/>
    <property type="molecule type" value="Genomic_DNA"/>
</dbReference>
<feature type="compositionally biased region" description="Acidic residues" evidence="2">
    <location>
        <begin position="432"/>
        <end position="443"/>
    </location>
</feature>
<gene>
    <name evidence="4" type="ORF">IQ217_17420</name>
</gene>
<keyword evidence="5" id="KW-1185">Reference proteome</keyword>
<feature type="region of interest" description="Disordered" evidence="2">
    <location>
        <begin position="430"/>
        <end position="449"/>
    </location>
</feature>
<organism evidence="4 5">
    <name type="scientific">Synechocystis salina LEGE 00031</name>
    <dbReference type="NCBI Taxonomy" id="1828736"/>
    <lineage>
        <taxon>Bacteria</taxon>
        <taxon>Bacillati</taxon>
        <taxon>Cyanobacteriota</taxon>
        <taxon>Cyanophyceae</taxon>
        <taxon>Synechococcales</taxon>
        <taxon>Merismopediaceae</taxon>
        <taxon>Synechocystis</taxon>
    </lineage>
</organism>
<feature type="coiled-coil region" evidence="1">
    <location>
        <begin position="270"/>
        <end position="304"/>
    </location>
</feature>
<evidence type="ECO:0000313" key="5">
    <source>
        <dbReference type="Proteomes" id="UP000658720"/>
    </source>
</evidence>
<dbReference type="Proteomes" id="UP000658720">
    <property type="component" value="Unassembled WGS sequence"/>
</dbReference>
<feature type="transmembrane region" description="Helical" evidence="3">
    <location>
        <begin position="117"/>
        <end position="140"/>
    </location>
</feature>
<sequence>MTIKTDAILITDGDRQQVRDLIQWLKTNRPDLVEKARNPNILQQEQEHAQTFRGKIKQLQQMVPGFTYVHPDSLHGHYHVTPDLKKSAKATAVVMTTSNWIDTVGNLPVFFFAFKSLFFLPALGMALLLSVPVLAASNALSTAVAHGHKGRWKLAIAALVFGLIPLNILQTVTTGIGMEVINNQSALAQIAAGNALDKIVDAKQEGLQFQEANLHPDIARCEQGRQELETMPRTNALEEKIFQSRYVLLHGTLSSQSRPMTVPIEQLPLCVRANRIQAEQENQLQQLRQQLQEFKLERQTLGNDLMFLKQVAPQQYGKTFVEVRPFWRLGGGEPTVEVRNGLELVSLGVNSFQTKLATGQWDQLGISLFFVGISAITSAASVAMGISFPLGKDTQRSYDESHKERVNRFFQRARMTLSQMHDEQRQTLLEPSTDDDNLLEDDYELGRYN</sequence>
<feature type="transmembrane region" description="Helical" evidence="3">
    <location>
        <begin position="364"/>
        <end position="388"/>
    </location>
</feature>
<keyword evidence="3" id="KW-1133">Transmembrane helix</keyword>
<keyword evidence="3" id="KW-0472">Membrane</keyword>
<name>A0ABR9VW48_9SYNC</name>
<evidence type="ECO:0000256" key="1">
    <source>
        <dbReference type="SAM" id="Coils"/>
    </source>
</evidence>